<evidence type="ECO:0000313" key="7">
    <source>
        <dbReference type="EMBL" id="KRQ01916.1"/>
    </source>
</evidence>
<dbReference type="GO" id="GO:0005886">
    <property type="term" value="C:plasma membrane"/>
    <property type="evidence" value="ECO:0007669"/>
    <property type="project" value="UniProtKB-SubCell"/>
</dbReference>
<evidence type="ECO:0000313" key="8">
    <source>
        <dbReference type="Proteomes" id="UP000051380"/>
    </source>
</evidence>
<comment type="caution">
    <text evidence="7">The sequence shown here is derived from an EMBL/GenBank/DDBJ whole genome shotgun (WGS) entry which is preliminary data.</text>
</comment>
<evidence type="ECO:0000256" key="5">
    <source>
        <dbReference type="ARBA" id="ARBA00023136"/>
    </source>
</evidence>
<keyword evidence="4 6" id="KW-1133">Transmembrane helix</keyword>
<keyword evidence="2" id="KW-1003">Cell membrane</keyword>
<dbReference type="PANTHER" id="PTHR30086:SF20">
    <property type="entry name" value="ARGININE EXPORTER PROTEIN ARGO-RELATED"/>
    <property type="match status" value="1"/>
</dbReference>
<evidence type="ECO:0000256" key="4">
    <source>
        <dbReference type="ARBA" id="ARBA00022989"/>
    </source>
</evidence>
<feature type="transmembrane region" description="Helical" evidence="6">
    <location>
        <begin position="6"/>
        <end position="28"/>
    </location>
</feature>
<dbReference type="PANTHER" id="PTHR30086">
    <property type="entry name" value="ARGININE EXPORTER PROTEIN ARGO"/>
    <property type="match status" value="1"/>
</dbReference>
<dbReference type="InterPro" id="IPR001123">
    <property type="entry name" value="LeuE-type"/>
</dbReference>
<name>A0A0R3D2Q6_9BRAD</name>
<reference evidence="7 8" key="1">
    <citation type="submission" date="2015-09" db="EMBL/GenBank/DDBJ databases">
        <title>Draft Genome Sequence of the Strain BR 3267 (Bradyrhizobium yuanmingense) recommended as inoculant for cowpea in Brazil.</title>
        <authorList>
            <person name="Simoes-Araujo J.L."/>
            <person name="Zilli J.E."/>
        </authorList>
    </citation>
    <scope>NUCLEOTIDE SEQUENCE [LARGE SCALE GENOMIC DNA]</scope>
    <source>
        <strain evidence="7 8">BR3267</strain>
    </source>
</reference>
<dbReference type="AlphaFoldDB" id="A0A0R3D2Q6"/>
<dbReference type="Proteomes" id="UP000051380">
    <property type="component" value="Unassembled WGS sequence"/>
</dbReference>
<keyword evidence="3 6" id="KW-0812">Transmembrane</keyword>
<proteinExistence type="predicted"/>
<gene>
    <name evidence="7" type="ORF">AOQ72_09940</name>
</gene>
<organism evidence="7 8">
    <name type="scientific">Bradyrhizobium yuanmingense</name>
    <dbReference type="NCBI Taxonomy" id="108015"/>
    <lineage>
        <taxon>Bacteria</taxon>
        <taxon>Pseudomonadati</taxon>
        <taxon>Pseudomonadota</taxon>
        <taxon>Alphaproteobacteria</taxon>
        <taxon>Hyphomicrobiales</taxon>
        <taxon>Nitrobacteraceae</taxon>
        <taxon>Bradyrhizobium</taxon>
    </lineage>
</organism>
<protein>
    <submittedName>
        <fullName evidence="7">Lysine transporter LysE</fullName>
    </submittedName>
</protein>
<dbReference type="GO" id="GO:0033228">
    <property type="term" value="P:cysteine export across plasma membrane"/>
    <property type="evidence" value="ECO:0007669"/>
    <property type="project" value="TreeGrafter"/>
</dbReference>
<dbReference type="GO" id="GO:0015171">
    <property type="term" value="F:amino acid transmembrane transporter activity"/>
    <property type="evidence" value="ECO:0007669"/>
    <property type="project" value="TreeGrafter"/>
</dbReference>
<feature type="transmembrane region" description="Helical" evidence="6">
    <location>
        <begin position="117"/>
        <end position="137"/>
    </location>
</feature>
<feature type="transmembrane region" description="Helical" evidence="6">
    <location>
        <begin position="177"/>
        <end position="197"/>
    </location>
</feature>
<comment type="subcellular location">
    <subcellularLocation>
        <location evidence="1">Cell membrane</location>
        <topology evidence="1">Multi-pass membrane protein</topology>
    </subcellularLocation>
</comment>
<dbReference type="STRING" id="108015.GA0061099_1007514"/>
<feature type="transmembrane region" description="Helical" evidence="6">
    <location>
        <begin position="143"/>
        <end position="165"/>
    </location>
</feature>
<dbReference type="Pfam" id="PF01810">
    <property type="entry name" value="LysE"/>
    <property type="match status" value="1"/>
</dbReference>
<evidence type="ECO:0000256" key="6">
    <source>
        <dbReference type="SAM" id="Phobius"/>
    </source>
</evidence>
<dbReference type="EMBL" id="LJYF01000004">
    <property type="protein sequence ID" value="KRQ01916.1"/>
    <property type="molecule type" value="Genomic_DNA"/>
</dbReference>
<evidence type="ECO:0000256" key="2">
    <source>
        <dbReference type="ARBA" id="ARBA00022475"/>
    </source>
</evidence>
<evidence type="ECO:0000256" key="1">
    <source>
        <dbReference type="ARBA" id="ARBA00004651"/>
    </source>
</evidence>
<keyword evidence="5 6" id="KW-0472">Membrane</keyword>
<feature type="transmembrane region" description="Helical" evidence="6">
    <location>
        <begin position="74"/>
        <end position="96"/>
    </location>
</feature>
<accession>A0A0R3D2Q6</accession>
<evidence type="ECO:0000256" key="3">
    <source>
        <dbReference type="ARBA" id="ARBA00022692"/>
    </source>
</evidence>
<sequence length="214" mass="23108">MTYSLLYAFLVFMVVMYFTPGPNNIMLLSSGLTYGFRRTIPHIVGIVLGFAFMVAAVGLGLGSVFLAYPILQTILKYAGAAYLIYLAAVIAMAGPAKPGEENGRGPMTFWGAAMFQWINAKGWVIVIGTITAYAAIAQFPLNIAIQTVISLVVGTISTVVWALFGTALRPVLTSERLVRAFNILMAILLLASLYPVFMDHDVADFHAETGFPQG</sequence>
<dbReference type="RefSeq" id="WP_057026500.1">
    <property type="nucleotide sequence ID" value="NZ_LJYF01000004.1"/>
</dbReference>
<feature type="transmembrane region" description="Helical" evidence="6">
    <location>
        <begin position="40"/>
        <end position="68"/>
    </location>
</feature>